<dbReference type="GO" id="GO:0000155">
    <property type="term" value="F:phosphorelay sensor kinase activity"/>
    <property type="evidence" value="ECO:0007669"/>
    <property type="project" value="InterPro"/>
</dbReference>
<proteinExistence type="predicted"/>
<gene>
    <name evidence="3" type="ORF">GTP56_04040</name>
</gene>
<evidence type="ECO:0000259" key="2">
    <source>
        <dbReference type="Pfam" id="PF06580"/>
    </source>
</evidence>
<organism evidence="3 4">
    <name type="scientific">Duganella margarita</name>
    <dbReference type="NCBI Taxonomy" id="2692170"/>
    <lineage>
        <taxon>Bacteria</taxon>
        <taxon>Pseudomonadati</taxon>
        <taxon>Pseudomonadota</taxon>
        <taxon>Betaproteobacteria</taxon>
        <taxon>Burkholderiales</taxon>
        <taxon>Oxalobacteraceae</taxon>
        <taxon>Telluria group</taxon>
        <taxon>Duganella</taxon>
    </lineage>
</organism>
<sequence>MTSPPNAKLATALATPSIAPPTAAAHGAPHPRWAAMLQAVVLNALAWAVISAAGAYGAANATTFLRLWQQWCIDYLPMLLLTATLCLALLRWPTLFEPWRNIVGFFIVVMVVFQPLQWLYVDWVRHGGDVAGINLENIYQARLRMRRFSWFVTGATFAIIVGIGNWRLARAREKTLQRTHTHNLELSLALEQQRMLSLRAQLEPHFIFNALNAISALVRDGDKAVSLQGISRLSDLLRYALSASLRDTVRLGEELQFIHDYTDLQRLRYGERLHIDIHCDDAALHEAQCPPLLLQPLIENALRHDLDGHDGRSDIRVHITRRESELLMTVSNPLSAQAPANPGTGLGLKNTRERLGMFNPAASLHTETRGDRFYAEIRLPLGDWD</sequence>
<dbReference type="InterPro" id="IPR050640">
    <property type="entry name" value="Bact_2-comp_sensor_kinase"/>
</dbReference>
<comment type="caution">
    <text evidence="3">The sequence shown here is derived from an EMBL/GenBank/DDBJ whole genome shotgun (WGS) entry which is preliminary data.</text>
</comment>
<evidence type="ECO:0000313" key="3">
    <source>
        <dbReference type="EMBL" id="MYM71365.1"/>
    </source>
</evidence>
<dbReference type="Gene3D" id="3.30.565.10">
    <property type="entry name" value="Histidine kinase-like ATPase, C-terminal domain"/>
    <property type="match status" value="1"/>
</dbReference>
<reference evidence="3 4" key="1">
    <citation type="submission" date="2019-12" db="EMBL/GenBank/DDBJ databases">
        <title>Novel species isolated from a subtropical stream in China.</title>
        <authorList>
            <person name="Lu H."/>
        </authorList>
    </citation>
    <scope>NUCLEOTIDE SEQUENCE [LARGE SCALE GENOMIC DNA]</scope>
    <source>
        <strain evidence="3 4">FT134W</strain>
    </source>
</reference>
<dbReference type="Proteomes" id="UP000469734">
    <property type="component" value="Unassembled WGS sequence"/>
</dbReference>
<keyword evidence="3" id="KW-0808">Transferase</keyword>
<feature type="transmembrane region" description="Helical" evidence="1">
    <location>
        <begin position="102"/>
        <end position="121"/>
    </location>
</feature>
<keyword evidence="1" id="KW-0472">Membrane</keyword>
<dbReference type="PANTHER" id="PTHR34220">
    <property type="entry name" value="SENSOR HISTIDINE KINASE YPDA"/>
    <property type="match status" value="1"/>
</dbReference>
<evidence type="ECO:0000256" key="1">
    <source>
        <dbReference type="SAM" id="Phobius"/>
    </source>
</evidence>
<dbReference type="InterPro" id="IPR010559">
    <property type="entry name" value="Sig_transdc_His_kin_internal"/>
</dbReference>
<keyword evidence="1" id="KW-0812">Transmembrane</keyword>
<dbReference type="PANTHER" id="PTHR34220:SF7">
    <property type="entry name" value="SENSOR HISTIDINE KINASE YPDA"/>
    <property type="match status" value="1"/>
</dbReference>
<dbReference type="Pfam" id="PF06580">
    <property type="entry name" value="His_kinase"/>
    <property type="match status" value="1"/>
</dbReference>
<dbReference type="GO" id="GO:0016020">
    <property type="term" value="C:membrane"/>
    <property type="evidence" value="ECO:0007669"/>
    <property type="project" value="InterPro"/>
</dbReference>
<keyword evidence="3" id="KW-0418">Kinase</keyword>
<dbReference type="RefSeq" id="WP_161049091.1">
    <property type="nucleotide sequence ID" value="NZ_WWCR01000002.1"/>
</dbReference>
<evidence type="ECO:0000313" key="4">
    <source>
        <dbReference type="Proteomes" id="UP000469734"/>
    </source>
</evidence>
<feature type="transmembrane region" description="Helical" evidence="1">
    <location>
        <begin position="148"/>
        <end position="168"/>
    </location>
</feature>
<accession>A0A7X4KFH3</accession>
<keyword evidence="1" id="KW-1133">Transmembrane helix</keyword>
<dbReference type="AlphaFoldDB" id="A0A7X4KFH3"/>
<protein>
    <submittedName>
        <fullName evidence="3">Sensor histidine kinase</fullName>
    </submittedName>
</protein>
<dbReference type="SUPFAM" id="SSF55874">
    <property type="entry name" value="ATPase domain of HSP90 chaperone/DNA topoisomerase II/histidine kinase"/>
    <property type="match status" value="1"/>
</dbReference>
<feature type="transmembrane region" description="Helical" evidence="1">
    <location>
        <begin position="71"/>
        <end position="90"/>
    </location>
</feature>
<feature type="domain" description="Signal transduction histidine kinase internal region" evidence="2">
    <location>
        <begin position="195"/>
        <end position="273"/>
    </location>
</feature>
<feature type="transmembrane region" description="Helical" evidence="1">
    <location>
        <begin position="37"/>
        <end position="59"/>
    </location>
</feature>
<dbReference type="EMBL" id="WWCR01000002">
    <property type="protein sequence ID" value="MYM71365.1"/>
    <property type="molecule type" value="Genomic_DNA"/>
</dbReference>
<dbReference type="InterPro" id="IPR036890">
    <property type="entry name" value="HATPase_C_sf"/>
</dbReference>
<name>A0A7X4KFH3_9BURK</name>